<accession>A0A835CF20</accession>
<proteinExistence type="predicted"/>
<dbReference type="Proteomes" id="UP000634136">
    <property type="component" value="Unassembled WGS sequence"/>
</dbReference>
<organism evidence="2 3">
    <name type="scientific">Senna tora</name>
    <dbReference type="NCBI Taxonomy" id="362788"/>
    <lineage>
        <taxon>Eukaryota</taxon>
        <taxon>Viridiplantae</taxon>
        <taxon>Streptophyta</taxon>
        <taxon>Embryophyta</taxon>
        <taxon>Tracheophyta</taxon>
        <taxon>Spermatophyta</taxon>
        <taxon>Magnoliopsida</taxon>
        <taxon>eudicotyledons</taxon>
        <taxon>Gunneridae</taxon>
        <taxon>Pentapetalae</taxon>
        <taxon>rosids</taxon>
        <taxon>fabids</taxon>
        <taxon>Fabales</taxon>
        <taxon>Fabaceae</taxon>
        <taxon>Caesalpinioideae</taxon>
        <taxon>Cassia clade</taxon>
        <taxon>Senna</taxon>
    </lineage>
</organism>
<name>A0A835CF20_9FABA</name>
<dbReference type="EMBL" id="JAAIUW010000004">
    <property type="protein sequence ID" value="KAF7836432.1"/>
    <property type="molecule type" value="Genomic_DNA"/>
</dbReference>
<evidence type="ECO:0000256" key="1">
    <source>
        <dbReference type="SAM" id="MobiDB-lite"/>
    </source>
</evidence>
<keyword evidence="3" id="KW-1185">Reference proteome</keyword>
<feature type="region of interest" description="Disordered" evidence="1">
    <location>
        <begin position="108"/>
        <end position="130"/>
    </location>
</feature>
<dbReference type="AlphaFoldDB" id="A0A835CF20"/>
<evidence type="ECO:0000313" key="2">
    <source>
        <dbReference type="EMBL" id="KAF7836432.1"/>
    </source>
</evidence>
<evidence type="ECO:0000313" key="3">
    <source>
        <dbReference type="Proteomes" id="UP000634136"/>
    </source>
</evidence>
<gene>
    <name evidence="2" type="ORF">G2W53_011291</name>
</gene>
<protein>
    <submittedName>
        <fullName evidence="2">TATA-binding protein-associated factor BTAF1</fullName>
    </submittedName>
</protein>
<comment type="caution">
    <text evidence="2">The sequence shown here is derived from an EMBL/GenBank/DDBJ whole genome shotgun (WGS) entry which is preliminary data.</text>
</comment>
<reference evidence="2" key="1">
    <citation type="submission" date="2020-09" db="EMBL/GenBank/DDBJ databases">
        <title>Genome-Enabled Discovery of Anthraquinone Biosynthesis in Senna tora.</title>
        <authorList>
            <person name="Kang S.-H."/>
            <person name="Pandey R.P."/>
            <person name="Lee C.-M."/>
            <person name="Sim J.-S."/>
            <person name="Jeong J.-T."/>
            <person name="Choi B.-S."/>
            <person name="Jung M."/>
            <person name="Ginzburg D."/>
            <person name="Zhao K."/>
            <person name="Won S.Y."/>
            <person name="Oh T.-J."/>
            <person name="Yu Y."/>
            <person name="Kim N.-H."/>
            <person name="Lee O.R."/>
            <person name="Lee T.-H."/>
            <person name="Bashyal P."/>
            <person name="Kim T.-S."/>
            <person name="Lee W.-H."/>
            <person name="Kawkins C."/>
            <person name="Kim C.-K."/>
            <person name="Kim J.S."/>
            <person name="Ahn B.O."/>
            <person name="Rhee S.Y."/>
            <person name="Sohng J.K."/>
        </authorList>
    </citation>
    <scope>NUCLEOTIDE SEQUENCE</scope>
    <source>
        <tissue evidence="2">Leaf</tissue>
    </source>
</reference>
<sequence>MVGSTAVEAVVGKGELVVANSSIPDKVEVPLYWPLLSSSGKGNLQASAPMLTATSASLPQVIMPSIEVDDDKSSSFGLFKFDSNSSTETSIFKSISLSLFNTFDMFLSSNSTNSVPPRRESGLNTPAEAP</sequence>